<evidence type="ECO:0000256" key="3">
    <source>
        <dbReference type="SAM" id="MobiDB-lite"/>
    </source>
</evidence>
<dbReference type="InterPro" id="IPR032675">
    <property type="entry name" value="LRR_dom_sf"/>
</dbReference>
<evidence type="ECO:0000313" key="5">
    <source>
        <dbReference type="Proteomes" id="UP001356427"/>
    </source>
</evidence>
<dbReference type="SUPFAM" id="SSF52047">
    <property type="entry name" value="RNI-like"/>
    <property type="match status" value="1"/>
</dbReference>
<dbReference type="PROSITE" id="PS51450">
    <property type="entry name" value="LRR"/>
    <property type="match status" value="3"/>
</dbReference>
<feature type="compositionally biased region" description="Basic and acidic residues" evidence="3">
    <location>
        <begin position="24"/>
        <end position="33"/>
    </location>
</feature>
<evidence type="ECO:0000256" key="1">
    <source>
        <dbReference type="ARBA" id="ARBA00022614"/>
    </source>
</evidence>
<dbReference type="InterPro" id="IPR011029">
    <property type="entry name" value="DEATH-like_dom_sf"/>
</dbReference>
<dbReference type="PANTHER" id="PTHR24106">
    <property type="entry name" value="NACHT, LRR AND CARD DOMAINS-CONTAINING"/>
    <property type="match status" value="1"/>
</dbReference>
<dbReference type="InterPro" id="IPR001611">
    <property type="entry name" value="Leu-rich_rpt"/>
</dbReference>
<comment type="caution">
    <text evidence="4">The sequence shown here is derived from an EMBL/GenBank/DDBJ whole genome shotgun (WGS) entry which is preliminary data.</text>
</comment>
<dbReference type="Proteomes" id="UP001356427">
    <property type="component" value="Unassembled WGS sequence"/>
</dbReference>
<dbReference type="AlphaFoldDB" id="A0AAN8Q3Y3"/>
<dbReference type="Pfam" id="PF13516">
    <property type="entry name" value="LRR_6"/>
    <property type="match status" value="6"/>
</dbReference>
<protein>
    <submittedName>
        <fullName evidence="4">Uncharacterized protein</fullName>
    </submittedName>
</protein>
<dbReference type="Gene3D" id="3.80.10.10">
    <property type="entry name" value="Ribonuclease Inhibitor"/>
    <property type="match status" value="2"/>
</dbReference>
<accession>A0AAN8Q3Y3</accession>
<dbReference type="Pfam" id="PF00560">
    <property type="entry name" value="LRR_1"/>
    <property type="match status" value="1"/>
</dbReference>
<reference evidence="4 5" key="1">
    <citation type="submission" date="2021-04" db="EMBL/GenBank/DDBJ databases">
        <authorList>
            <person name="De Guttry C."/>
            <person name="Zahm M."/>
            <person name="Klopp C."/>
            <person name="Cabau C."/>
            <person name="Louis A."/>
            <person name="Berthelot C."/>
            <person name="Parey E."/>
            <person name="Roest Crollius H."/>
            <person name="Montfort J."/>
            <person name="Robinson-Rechavi M."/>
            <person name="Bucao C."/>
            <person name="Bouchez O."/>
            <person name="Gislard M."/>
            <person name="Lluch J."/>
            <person name="Milhes M."/>
            <person name="Lampietro C."/>
            <person name="Lopez Roques C."/>
            <person name="Donnadieu C."/>
            <person name="Braasch I."/>
            <person name="Desvignes T."/>
            <person name="Postlethwait J."/>
            <person name="Bobe J."/>
            <person name="Wedekind C."/>
            <person name="Guiguen Y."/>
        </authorList>
    </citation>
    <scope>NUCLEOTIDE SEQUENCE [LARGE SCALE GENOMIC DNA]</scope>
    <source>
        <strain evidence="4">Cs_M1</strain>
        <tissue evidence="4">Blood</tissue>
    </source>
</reference>
<evidence type="ECO:0000313" key="4">
    <source>
        <dbReference type="EMBL" id="KAK6290779.1"/>
    </source>
</evidence>
<organism evidence="4 5">
    <name type="scientific">Coregonus suidteri</name>
    <dbReference type="NCBI Taxonomy" id="861788"/>
    <lineage>
        <taxon>Eukaryota</taxon>
        <taxon>Metazoa</taxon>
        <taxon>Chordata</taxon>
        <taxon>Craniata</taxon>
        <taxon>Vertebrata</taxon>
        <taxon>Euteleostomi</taxon>
        <taxon>Actinopterygii</taxon>
        <taxon>Neopterygii</taxon>
        <taxon>Teleostei</taxon>
        <taxon>Protacanthopterygii</taxon>
        <taxon>Salmoniformes</taxon>
        <taxon>Salmonidae</taxon>
        <taxon>Coregoninae</taxon>
        <taxon>Coregonus</taxon>
    </lineage>
</organism>
<dbReference type="EMBL" id="JAGTTL010000313">
    <property type="protein sequence ID" value="KAK6290779.1"/>
    <property type="molecule type" value="Genomic_DNA"/>
</dbReference>
<dbReference type="SMART" id="SM00368">
    <property type="entry name" value="LRR_RI"/>
    <property type="match status" value="8"/>
</dbReference>
<keyword evidence="1" id="KW-0433">Leucine-rich repeat</keyword>
<feature type="region of interest" description="Disordered" evidence="3">
    <location>
        <begin position="21"/>
        <end position="43"/>
    </location>
</feature>
<dbReference type="InterPro" id="IPR051261">
    <property type="entry name" value="NLR"/>
</dbReference>
<dbReference type="Gene3D" id="1.10.533.10">
    <property type="entry name" value="Death Domain, Fas"/>
    <property type="match status" value="1"/>
</dbReference>
<gene>
    <name evidence="4" type="ORF">J4Q44_G00388220</name>
</gene>
<name>A0AAN8Q3Y3_9TELE</name>
<keyword evidence="5" id="KW-1185">Reference proteome</keyword>
<keyword evidence="2" id="KW-0677">Repeat</keyword>
<proteinExistence type="predicted"/>
<sequence>MTFVKNELKMFKRILSPELPEGVESQKQDKEVVDAEDEKQESSAREGALKITLHVLRKMNQKELADTLEIYDLAELDVFDLKKYSRSEEGLLRLLPVVKASRAALLSGCGVTEEGCASLVSALRSNPSHLRELDLSNNDLKDSGVKLLSAGLGNPHCKLQTLRLSGCGVTEEGCASLVSNPSHLRELDLSNNDLKDSGVKLLSAGLGNPHCKLETLRLSGCLVTDGGCASLVSALKSNPSHLRELDLSYNHPGDSGVRLLSAGLEDPHCKLETLRLSGCRITVGDCASLESAMKSNPSQLRELDLSNNDLKDSGVKLLSAGLGNPHCKLETLRSVFL</sequence>
<evidence type="ECO:0000256" key="2">
    <source>
        <dbReference type="ARBA" id="ARBA00022737"/>
    </source>
</evidence>